<evidence type="ECO:0000256" key="11">
    <source>
        <dbReference type="ARBA" id="ARBA00072996"/>
    </source>
</evidence>
<keyword evidence="8" id="KW-0325">Glycoprotein</keyword>
<feature type="domain" description="EGF-like" evidence="14">
    <location>
        <begin position="890"/>
        <end position="930"/>
    </location>
</feature>
<dbReference type="SUPFAM" id="SSF57196">
    <property type="entry name" value="EGF/Laminin"/>
    <property type="match status" value="1"/>
</dbReference>
<feature type="domain" description="EGF-like" evidence="14">
    <location>
        <begin position="674"/>
        <end position="716"/>
    </location>
</feature>
<keyword evidence="9" id="KW-0340">Growth factor binding</keyword>
<dbReference type="Proteomes" id="UP000812440">
    <property type="component" value="Chromosome 4"/>
</dbReference>
<dbReference type="PROSITE" id="PS01187">
    <property type="entry name" value="EGF_CA"/>
    <property type="match status" value="4"/>
</dbReference>
<dbReference type="FunFam" id="2.10.25.10:FF:000005">
    <property type="entry name" value="Fibrillin 2"/>
    <property type="match status" value="1"/>
</dbReference>
<feature type="domain" description="EGF-like" evidence="14">
    <location>
        <begin position="506"/>
        <end position="547"/>
    </location>
</feature>
<dbReference type="InterPro" id="IPR049883">
    <property type="entry name" value="NOTCH1_EGF-like"/>
</dbReference>
<comment type="caution">
    <text evidence="12">Lacks conserved residue(s) required for the propagation of feature annotation.</text>
</comment>
<dbReference type="FunFam" id="3.90.290.10:FF:000001">
    <property type="entry name" value="Latent-transforming growth factor beta-binding protein 3 isoform 1"/>
    <property type="match status" value="1"/>
</dbReference>
<feature type="domain" description="EGF-like" evidence="14">
    <location>
        <begin position="548"/>
        <end position="582"/>
    </location>
</feature>
<dbReference type="CDD" id="cd00054">
    <property type="entry name" value="EGF_CA"/>
    <property type="match status" value="8"/>
</dbReference>
<feature type="chain" id="PRO_5035948349" description="Latent-transforming growth factor beta-binding protein 3" evidence="13">
    <location>
        <begin position="22"/>
        <end position="1108"/>
    </location>
</feature>
<dbReference type="InterPro" id="IPR001881">
    <property type="entry name" value="EGF-like_Ca-bd_dom"/>
</dbReference>
<feature type="disulfide bond" evidence="12">
    <location>
        <begin position="84"/>
        <end position="94"/>
    </location>
</feature>
<dbReference type="FunFam" id="2.10.25.10:FF:000317">
    <property type="entry name" value="latent-transforming growth factor beta-binding protein 3 isoform X2"/>
    <property type="match status" value="1"/>
</dbReference>
<evidence type="ECO:0000256" key="1">
    <source>
        <dbReference type="ARBA" id="ARBA00004498"/>
    </source>
</evidence>
<dbReference type="PROSITE" id="PS51364">
    <property type="entry name" value="TB"/>
    <property type="match status" value="3"/>
</dbReference>
<dbReference type="GO" id="GO:0005509">
    <property type="term" value="F:calcium ion binding"/>
    <property type="evidence" value="ECO:0007669"/>
    <property type="project" value="InterPro"/>
</dbReference>
<proteinExistence type="inferred from homology"/>
<evidence type="ECO:0000313" key="16">
    <source>
        <dbReference type="EMBL" id="KAG8437813.1"/>
    </source>
</evidence>
<evidence type="ECO:0000256" key="12">
    <source>
        <dbReference type="PROSITE-ProRule" id="PRU00076"/>
    </source>
</evidence>
<dbReference type="SUPFAM" id="SSF57581">
    <property type="entry name" value="TB module/8-cys domain"/>
    <property type="match status" value="3"/>
</dbReference>
<evidence type="ECO:0000256" key="2">
    <source>
        <dbReference type="ARBA" id="ARBA00022525"/>
    </source>
</evidence>
<dbReference type="Gene3D" id="3.90.290.10">
    <property type="entry name" value="TGF-beta binding (TB) domain"/>
    <property type="match status" value="3"/>
</dbReference>
<protein>
    <recommendedName>
        <fullName evidence="11">Latent-transforming growth factor beta-binding protein 3</fullName>
    </recommendedName>
</protein>
<accession>A0A8T2J1X1</accession>
<evidence type="ECO:0000256" key="5">
    <source>
        <dbReference type="ARBA" id="ARBA00022729"/>
    </source>
</evidence>
<feature type="domain" description="EGF-like" evidence="14">
    <location>
        <begin position="283"/>
        <end position="319"/>
    </location>
</feature>
<feature type="domain" description="EGF-like" evidence="14">
    <location>
        <begin position="635"/>
        <end position="670"/>
    </location>
</feature>
<name>A0A8T2J1X1_9PIPI</name>
<evidence type="ECO:0000256" key="8">
    <source>
        <dbReference type="ARBA" id="ARBA00023180"/>
    </source>
</evidence>
<feature type="disulfide bond" evidence="12">
    <location>
        <begin position="102"/>
        <end position="111"/>
    </location>
</feature>
<dbReference type="FunFam" id="2.10.25.10:FF:000077">
    <property type="entry name" value="Latent-transforming growth factor beta-binding protein 3 isoform 1"/>
    <property type="match status" value="1"/>
</dbReference>
<feature type="domain" description="EGF-like" evidence="14">
    <location>
        <begin position="592"/>
        <end position="629"/>
    </location>
</feature>
<feature type="disulfide bond" evidence="12">
    <location>
        <begin position="639"/>
        <end position="649"/>
    </location>
</feature>
<keyword evidence="7 12" id="KW-1015">Disulfide bond</keyword>
<evidence type="ECO:0000256" key="3">
    <source>
        <dbReference type="ARBA" id="ARBA00022530"/>
    </source>
</evidence>
<feature type="domain" description="TB" evidence="15">
    <location>
        <begin position="725"/>
        <end position="779"/>
    </location>
</feature>
<evidence type="ECO:0000259" key="15">
    <source>
        <dbReference type="PROSITE" id="PS51364"/>
    </source>
</evidence>
<dbReference type="PROSITE" id="PS00010">
    <property type="entry name" value="ASX_HYDROXYL"/>
    <property type="match status" value="9"/>
</dbReference>
<dbReference type="InterPro" id="IPR017878">
    <property type="entry name" value="TB_dom"/>
</dbReference>
<feature type="domain" description="EGF-like" evidence="14">
    <location>
        <begin position="80"/>
        <end position="112"/>
    </location>
</feature>
<evidence type="ECO:0000259" key="14">
    <source>
        <dbReference type="PROSITE" id="PS50026"/>
    </source>
</evidence>
<dbReference type="PANTHER" id="PTHR47333">
    <property type="entry name" value="VON WILLEBRAND FACTOR C AND EGF DOMAIN-CONTAINING PROTEIN"/>
    <property type="match status" value="1"/>
</dbReference>
<dbReference type="InterPro" id="IPR052080">
    <property type="entry name" value="vWF_C/EGF_Fibrillin"/>
</dbReference>
<dbReference type="PROSITE" id="PS00022">
    <property type="entry name" value="EGF_1"/>
    <property type="match status" value="1"/>
</dbReference>
<dbReference type="PROSITE" id="PS50026">
    <property type="entry name" value="EGF_3"/>
    <property type="match status" value="10"/>
</dbReference>
<dbReference type="FunFam" id="2.10.25.10:FF:000014">
    <property type="entry name" value="Latent-transforming growth factor beta-binding protein 3"/>
    <property type="match status" value="1"/>
</dbReference>
<dbReference type="Pfam" id="PF07645">
    <property type="entry name" value="EGF_CA"/>
    <property type="match status" value="10"/>
</dbReference>
<feature type="signal peptide" evidence="13">
    <location>
        <begin position="1"/>
        <end position="21"/>
    </location>
</feature>
<dbReference type="FunFam" id="2.10.25.10:FF:000056">
    <property type="entry name" value="Latent-transforming growth factor beta-binding protein 3 isoform 2"/>
    <property type="match status" value="1"/>
</dbReference>
<dbReference type="PANTHER" id="PTHR47333:SF4">
    <property type="entry name" value="EGF-LIKE DOMAIN-CONTAINING PROTEIN"/>
    <property type="match status" value="1"/>
</dbReference>
<dbReference type="InterPro" id="IPR018097">
    <property type="entry name" value="EGF_Ca-bd_CS"/>
</dbReference>
<dbReference type="PROSITE" id="PS01186">
    <property type="entry name" value="EGF_2"/>
    <property type="match status" value="4"/>
</dbReference>
<feature type="domain" description="EGF-like" evidence="14">
    <location>
        <begin position="1059"/>
        <end position="1100"/>
    </location>
</feature>
<dbReference type="FunFam" id="2.10.25.10:FF:000019">
    <property type="entry name" value="latent-transforming growth factor beta-binding protein 1 isoform X2"/>
    <property type="match status" value="1"/>
</dbReference>
<evidence type="ECO:0000256" key="7">
    <source>
        <dbReference type="ARBA" id="ARBA00023157"/>
    </source>
</evidence>
<dbReference type="Pfam" id="PF00683">
    <property type="entry name" value="TB"/>
    <property type="match status" value="3"/>
</dbReference>
<evidence type="ECO:0000256" key="9">
    <source>
        <dbReference type="ARBA" id="ARBA00023183"/>
    </source>
</evidence>
<dbReference type="GO" id="GO:0019838">
    <property type="term" value="F:growth factor binding"/>
    <property type="evidence" value="ECO:0007669"/>
    <property type="project" value="UniProtKB-KW"/>
</dbReference>
<keyword evidence="4 12" id="KW-0245">EGF-like domain</keyword>
<dbReference type="OrthoDB" id="4062651at2759"/>
<keyword evidence="5 13" id="KW-0732">Signal</keyword>
<dbReference type="InterPro" id="IPR036773">
    <property type="entry name" value="TB_dom_sf"/>
</dbReference>
<keyword evidence="2" id="KW-0964">Secreted</keyword>
<keyword evidence="6" id="KW-0677">Repeat</keyword>
<evidence type="ECO:0000313" key="17">
    <source>
        <dbReference type="Proteomes" id="UP000812440"/>
    </source>
</evidence>
<feature type="domain" description="EGF-like" evidence="14">
    <location>
        <begin position="844"/>
        <end position="884"/>
    </location>
</feature>
<comment type="subcellular location">
    <subcellularLocation>
        <location evidence="1">Secreted</location>
        <location evidence="1">Extracellular space</location>
        <location evidence="1">Extracellular matrix</location>
    </subcellularLocation>
</comment>
<dbReference type="FunFam" id="2.10.25.10:FF:000038">
    <property type="entry name" value="Fibrillin 2"/>
    <property type="match status" value="1"/>
</dbReference>
<dbReference type="GO" id="GO:0007179">
    <property type="term" value="P:transforming growth factor beta receptor signaling pathway"/>
    <property type="evidence" value="ECO:0007669"/>
    <property type="project" value="UniProtKB-ARBA"/>
</dbReference>
<feature type="domain" description="TB" evidence="15">
    <location>
        <begin position="331"/>
        <end position="383"/>
    </location>
</feature>
<dbReference type="InterPro" id="IPR009030">
    <property type="entry name" value="Growth_fac_rcpt_cys_sf"/>
</dbReference>
<evidence type="ECO:0000256" key="13">
    <source>
        <dbReference type="SAM" id="SignalP"/>
    </source>
</evidence>
<dbReference type="FunFam" id="2.10.25.10:FF:000003">
    <property type="entry name" value="fibrillin-1 isoform X1"/>
    <property type="match status" value="1"/>
</dbReference>
<feature type="domain" description="TB" evidence="15">
    <location>
        <begin position="942"/>
        <end position="986"/>
    </location>
</feature>
<comment type="caution">
    <text evidence="16">The sequence shown here is derived from an EMBL/GenBank/DDBJ whole genome shotgun (WGS) entry which is preliminary data.</text>
</comment>
<organism evidence="16 17">
    <name type="scientific">Hymenochirus boettgeri</name>
    <name type="common">Congo dwarf clawed frog</name>
    <dbReference type="NCBI Taxonomy" id="247094"/>
    <lineage>
        <taxon>Eukaryota</taxon>
        <taxon>Metazoa</taxon>
        <taxon>Chordata</taxon>
        <taxon>Craniata</taxon>
        <taxon>Vertebrata</taxon>
        <taxon>Euteleostomi</taxon>
        <taxon>Amphibia</taxon>
        <taxon>Batrachia</taxon>
        <taxon>Anura</taxon>
        <taxon>Pipoidea</taxon>
        <taxon>Pipidae</taxon>
        <taxon>Pipinae</taxon>
        <taxon>Hymenochirus</taxon>
    </lineage>
</organism>
<dbReference type="AlphaFoldDB" id="A0A8T2J1X1"/>
<dbReference type="Gene3D" id="2.10.25.10">
    <property type="entry name" value="Laminin"/>
    <property type="match status" value="11"/>
</dbReference>
<evidence type="ECO:0000256" key="6">
    <source>
        <dbReference type="ARBA" id="ARBA00022737"/>
    </source>
</evidence>
<dbReference type="SMART" id="SM00179">
    <property type="entry name" value="EGF_CA"/>
    <property type="match status" value="10"/>
</dbReference>
<dbReference type="GO" id="GO:0045595">
    <property type="term" value="P:regulation of cell differentiation"/>
    <property type="evidence" value="ECO:0007669"/>
    <property type="project" value="UniProtKB-ARBA"/>
</dbReference>
<dbReference type="EMBL" id="JAACNH010000007">
    <property type="protein sequence ID" value="KAG8437813.1"/>
    <property type="molecule type" value="Genomic_DNA"/>
</dbReference>
<comment type="similarity">
    <text evidence="10">Belongs to the LTBP family.</text>
</comment>
<dbReference type="SUPFAM" id="SSF57184">
    <property type="entry name" value="Growth factor receptor domain"/>
    <property type="match status" value="4"/>
</dbReference>
<evidence type="ECO:0000256" key="4">
    <source>
        <dbReference type="ARBA" id="ARBA00022536"/>
    </source>
</evidence>
<dbReference type="InterPro" id="IPR000742">
    <property type="entry name" value="EGF"/>
</dbReference>
<reference evidence="16" key="1">
    <citation type="thesis" date="2020" institute="ProQuest LLC" country="789 East Eisenhower Parkway, Ann Arbor, MI, USA">
        <title>Comparative Genomics and Chromosome Evolution.</title>
        <authorList>
            <person name="Mudd A.B."/>
        </authorList>
    </citation>
    <scope>NUCLEOTIDE SEQUENCE</scope>
    <source>
        <strain evidence="16">Female2</strain>
        <tissue evidence="16">Blood</tissue>
    </source>
</reference>
<gene>
    <name evidence="16" type="ORF">GDO86_008499</name>
</gene>
<keyword evidence="3" id="KW-0272">Extracellular matrix</keyword>
<sequence>MSPTGIIPHLCLLFLWLSIFSCHITPSGTRERFKVVFSPLVCKRTCQKGYCHDVCKPGSNMTLIAENGGSTDTLTGSGFRVVVCPLPCINGGQCSSNNHCLCPPDFTGRFCQLPAGGGTARSTGEATEAEGVEASSGKHAVYAVQVITGEDEAKSAAKISQSALTVPLPPGHASSEAQILPPFLNVRVHHPPNASIQVHRIDGLGSEGSTGGGAPHLIAHPEGSKAVPSRPITYKPLGRCFQDTLPKQDVTDSGTHKTAPLRGEHVSNCPQGYKRLNSTHCQDINECVMQGVCQNGECLNTQGSFRCTCKHGYIFISSQMQCAAEKPEVKGLCYRLVSTDGQCQHPLSTRLTRQLCCCSVGKAWGSQCEACPADGTASFSEICPAGKGYHVLRSHQTLTIQAHSEFTLHLHPEGGENLAQPPKVPEIHTSRKIAEPDSTEAYSTNSQEKSVDFAPIISTTQGISFPELAEKPTTVAVKNIPPEYYNRDRSAVEIAVTKGTASTSIETDECKLTRDLCGYGECISTPGGYYCSCFAGYYPHPERKHCIDINECDKNPCGSGRGVCLNTVGSFNCRCHHGYKLQVKNELRSCVDVNECLGTGVCGESRSCFNFPGSYKCECQSGYKQRTTRPLVCEDIDECLSQPCVGGQCINLPGSFRCVCPQGYKLHNHHICKDIDECLLNPAFCSPYGTCENVEGSYTCICNTGYTLSEDLKRCEKVVRGLDRKDCFLSLDDSLFCDSVLAVNVTREQCCCSLGAGWGDHCEIYPCPVHNSAEFLSLCPDGIGFIVDLDIMSYGLPSYRDIDECQLFGQEICKEGMCVNTKSSYECYCKHGYYYDTRLLQCMDVDECVDESNCINGQCINTRGSFYCHCLQHTHYRPELKQCLSNADLDVDECRDPGLCRNGHCVNTQGSFHCECTPPWILDPLGRHCNPPEMQSDREVQDMCWRVRGADGICSQLMGVPQLSLVECCCRQGQGWGLSCHPCPPRHALACSTSHSEANSFWESNTHHKKKYRRDHDSSEEGSDECPCVNGHCRRGPYGVFCECPVGFQLDITRTRCLDLDECRQKNPRGSLCKNSRCINTLGSFRCVCKPGYTRFPNPHICIPQRKK</sequence>
<dbReference type="SMART" id="SM00181">
    <property type="entry name" value="EGF"/>
    <property type="match status" value="12"/>
</dbReference>
<dbReference type="InterPro" id="IPR000152">
    <property type="entry name" value="EGF-type_Asp/Asn_hydroxyl_site"/>
</dbReference>
<evidence type="ECO:0000256" key="10">
    <source>
        <dbReference type="ARBA" id="ARBA00038081"/>
    </source>
</evidence>
<keyword evidence="17" id="KW-1185">Reference proteome</keyword>